<gene>
    <name evidence="1" type="ORF">ACET3X_002011</name>
</gene>
<dbReference type="GeneID" id="96082333"/>
<dbReference type="EMBL" id="JBHGVX010000001">
    <property type="protein sequence ID" value="KAL1801669.1"/>
    <property type="molecule type" value="Genomic_DNA"/>
</dbReference>
<protein>
    <submittedName>
        <fullName evidence="1">Uncharacterized protein</fullName>
    </submittedName>
</protein>
<reference evidence="1 2" key="1">
    <citation type="submission" date="2024-09" db="EMBL/GenBank/DDBJ databases">
        <title>T2T genomes of carrot and Alternaria dauci and their utility for understanding host-pathogen interaction during carrot leaf blight disease.</title>
        <authorList>
            <person name="Liu W."/>
            <person name="Xu S."/>
            <person name="Ou C."/>
            <person name="Liu X."/>
            <person name="Zhuang F."/>
            <person name="Deng X.W."/>
        </authorList>
    </citation>
    <scope>NUCLEOTIDE SEQUENCE [LARGE SCALE GENOMIC DNA]</scope>
    <source>
        <strain evidence="1 2">A2016</strain>
    </source>
</reference>
<accession>A0ABR3UZ98</accession>
<comment type="caution">
    <text evidence="1">The sequence shown here is derived from an EMBL/GenBank/DDBJ whole genome shotgun (WGS) entry which is preliminary data.</text>
</comment>
<keyword evidence="2" id="KW-1185">Reference proteome</keyword>
<dbReference type="RefSeq" id="XP_069312253.1">
    <property type="nucleotide sequence ID" value="XM_069447367.1"/>
</dbReference>
<evidence type="ECO:0000313" key="1">
    <source>
        <dbReference type="EMBL" id="KAL1801669.1"/>
    </source>
</evidence>
<proteinExistence type="predicted"/>
<name>A0ABR3UZ98_9PLEO</name>
<sequence length="200" mass="22690">MSYPKQPPATSETSEQDSFVQLVNRKNVIILPNDPPSKESEDEYIVIRDTPTAKVDWDALFEGLDTLRICSRIFSAAATDELPKVLRYVNRKLSPRQQLTLFLVLSAIFETTNWMRFERLVVQKEEFEISAVVWAFKLGPKGLMLGRLKGKKDLEMLLEAEEAWIAANDDTAGYEEGKKALLQLAAGIVEWGSYHRGRAL</sequence>
<evidence type="ECO:0000313" key="2">
    <source>
        <dbReference type="Proteomes" id="UP001578633"/>
    </source>
</evidence>
<organism evidence="1 2">
    <name type="scientific">Alternaria dauci</name>
    <dbReference type="NCBI Taxonomy" id="48095"/>
    <lineage>
        <taxon>Eukaryota</taxon>
        <taxon>Fungi</taxon>
        <taxon>Dikarya</taxon>
        <taxon>Ascomycota</taxon>
        <taxon>Pezizomycotina</taxon>
        <taxon>Dothideomycetes</taxon>
        <taxon>Pleosporomycetidae</taxon>
        <taxon>Pleosporales</taxon>
        <taxon>Pleosporineae</taxon>
        <taxon>Pleosporaceae</taxon>
        <taxon>Alternaria</taxon>
        <taxon>Alternaria sect. Porri</taxon>
    </lineage>
</organism>
<dbReference type="Proteomes" id="UP001578633">
    <property type="component" value="Chromosome 1"/>
</dbReference>